<feature type="transmembrane region" description="Helical" evidence="2">
    <location>
        <begin position="327"/>
        <end position="350"/>
    </location>
</feature>
<feature type="transmembrane region" description="Helical" evidence="2">
    <location>
        <begin position="26"/>
        <end position="51"/>
    </location>
</feature>
<sequence>MMHEMDESEFQEQTGSSRARRHYYRLVAWNAVQLLIALAAAGVAVGTTHWINASPNGLLGINNAGLWSVCYTDVPEDETVDDLTRHLSGIVAENLFGADGTSATFNKQLEQELLEQDGPGVFKEELKDLLATNAPDVSRSDNSTAGDPEAAQKFVDELADGELTPDMIPQDVKDTASYQDALQRATVNVLVTSALKDFPVSSGCTNAVGVYKDDQPGKFFSFVPFPYGGSSYYVFQSLRGFVVGYGILGALACFIFFGTLAVSVGSCSYSNIVSGTIFAVLQVLCGLGGVICYFILTARIANSNSKQVLNVSYMFVDEPIPYDLHQYWGWSAWIFIGAAGWSLVMLPFLCCTFTAHAKSRSDDVEFGFESTEDNKDVEMMQANPAGDDAEP</sequence>
<accession>A0A5B8MFQ8</accession>
<feature type="transmembrane region" description="Helical" evidence="2">
    <location>
        <begin position="276"/>
        <end position="296"/>
    </location>
</feature>
<evidence type="ECO:0008006" key="5">
    <source>
        <dbReference type="Google" id="ProtNLM"/>
    </source>
</evidence>
<dbReference type="AlphaFoldDB" id="A0A5B8MFQ8"/>
<dbReference type="Proteomes" id="UP000316726">
    <property type="component" value="Chromosome 2"/>
</dbReference>
<evidence type="ECO:0000313" key="3">
    <source>
        <dbReference type="EMBL" id="QDZ19034.1"/>
    </source>
</evidence>
<gene>
    <name evidence="3" type="ORF">A3770_02p15520</name>
</gene>
<reference evidence="3 4" key="1">
    <citation type="submission" date="2018-07" db="EMBL/GenBank/DDBJ databases">
        <title>The complete nuclear genome of the prasinophyte Chloropicon primus (CCMP1205).</title>
        <authorList>
            <person name="Pombert J.-F."/>
            <person name="Otis C."/>
            <person name="Turmel M."/>
            <person name="Lemieux C."/>
        </authorList>
    </citation>
    <scope>NUCLEOTIDE SEQUENCE [LARGE SCALE GENOMIC DNA]</scope>
    <source>
        <strain evidence="3 4">CCMP1205</strain>
    </source>
</reference>
<keyword evidence="4" id="KW-1185">Reference proteome</keyword>
<proteinExistence type="predicted"/>
<dbReference type="EMBL" id="CP031035">
    <property type="protein sequence ID" value="QDZ19034.1"/>
    <property type="molecule type" value="Genomic_DNA"/>
</dbReference>
<keyword evidence="2" id="KW-0812">Transmembrane</keyword>
<feature type="transmembrane region" description="Helical" evidence="2">
    <location>
        <begin position="242"/>
        <end position="264"/>
    </location>
</feature>
<name>A0A5B8MFQ8_9CHLO</name>
<evidence type="ECO:0000313" key="4">
    <source>
        <dbReference type="Proteomes" id="UP000316726"/>
    </source>
</evidence>
<feature type="region of interest" description="Disordered" evidence="1">
    <location>
        <begin position="369"/>
        <end position="391"/>
    </location>
</feature>
<organism evidence="3 4">
    <name type="scientific">Chloropicon primus</name>
    <dbReference type="NCBI Taxonomy" id="1764295"/>
    <lineage>
        <taxon>Eukaryota</taxon>
        <taxon>Viridiplantae</taxon>
        <taxon>Chlorophyta</taxon>
        <taxon>Chloropicophyceae</taxon>
        <taxon>Chloropicales</taxon>
        <taxon>Chloropicaceae</taxon>
        <taxon>Chloropicon</taxon>
    </lineage>
</organism>
<evidence type="ECO:0000256" key="2">
    <source>
        <dbReference type="SAM" id="Phobius"/>
    </source>
</evidence>
<protein>
    <recommendedName>
        <fullName evidence="5">Transmembrane protein</fullName>
    </recommendedName>
</protein>
<keyword evidence="2" id="KW-0472">Membrane</keyword>
<keyword evidence="2" id="KW-1133">Transmembrane helix</keyword>
<evidence type="ECO:0000256" key="1">
    <source>
        <dbReference type="SAM" id="MobiDB-lite"/>
    </source>
</evidence>